<dbReference type="Proteomes" id="UP000606172">
    <property type="component" value="Unassembled WGS sequence"/>
</dbReference>
<organism evidence="1 2">
    <name type="scientific">Sinosporangium siamense</name>
    <dbReference type="NCBI Taxonomy" id="1367973"/>
    <lineage>
        <taxon>Bacteria</taxon>
        <taxon>Bacillati</taxon>
        <taxon>Actinomycetota</taxon>
        <taxon>Actinomycetes</taxon>
        <taxon>Streptosporangiales</taxon>
        <taxon>Streptosporangiaceae</taxon>
        <taxon>Sinosporangium</taxon>
    </lineage>
</organism>
<proteinExistence type="predicted"/>
<keyword evidence="2" id="KW-1185">Reference proteome</keyword>
<comment type="caution">
    <text evidence="1">The sequence shown here is derived from an EMBL/GenBank/DDBJ whole genome shotgun (WGS) entry which is preliminary data.</text>
</comment>
<accession>A0A919V6H7</accession>
<sequence>MLVSSCSTVTTARGCVPAPTPTTIDLTLLRAQIGDYDAAHSPQELVKKFDHRAIVLGEVEAYAQGHDVHELEGAEPSRHVVMRVRVIDAIRPGGFVTDGRVYVDFWQGGMQGSTGLPRSPLERWRAGIPAGTKIMLFLHEDLAAGRGRVKNPRAGLPPGAKLAAVGAQGVFFETAGGVVGGMDDLYGDGWNCLKSLDELRTAVKRAIASAPGG</sequence>
<reference evidence="1" key="1">
    <citation type="submission" date="2021-01" db="EMBL/GenBank/DDBJ databases">
        <title>Whole genome shotgun sequence of Sinosporangium siamense NBRC 109515.</title>
        <authorList>
            <person name="Komaki H."/>
            <person name="Tamura T."/>
        </authorList>
    </citation>
    <scope>NUCLEOTIDE SEQUENCE</scope>
    <source>
        <strain evidence="1">NBRC 109515</strain>
    </source>
</reference>
<name>A0A919V6H7_9ACTN</name>
<dbReference type="AlphaFoldDB" id="A0A919V6H7"/>
<dbReference type="EMBL" id="BOOW01000007">
    <property type="protein sequence ID" value="GII90992.1"/>
    <property type="molecule type" value="Genomic_DNA"/>
</dbReference>
<evidence type="ECO:0000313" key="2">
    <source>
        <dbReference type="Proteomes" id="UP000606172"/>
    </source>
</evidence>
<evidence type="ECO:0000313" key="1">
    <source>
        <dbReference type="EMBL" id="GII90992.1"/>
    </source>
</evidence>
<gene>
    <name evidence="1" type="ORF">Ssi02_12230</name>
</gene>
<protein>
    <submittedName>
        <fullName evidence="1">Uncharacterized protein</fullName>
    </submittedName>
</protein>